<gene>
    <name evidence="10" type="ORF">GII31_00140</name>
</gene>
<evidence type="ECO:0000313" key="11">
    <source>
        <dbReference type="Proteomes" id="UP001059836"/>
    </source>
</evidence>
<evidence type="ECO:0000259" key="9">
    <source>
        <dbReference type="PROSITE" id="PS50850"/>
    </source>
</evidence>
<feature type="domain" description="Major facilitator superfamily (MFS) profile" evidence="9">
    <location>
        <begin position="60"/>
        <end position="497"/>
    </location>
</feature>
<dbReference type="PROSITE" id="PS00216">
    <property type="entry name" value="SUGAR_TRANSPORT_1"/>
    <property type="match status" value="1"/>
</dbReference>
<accession>A0ABX6IC25</accession>
<dbReference type="PANTHER" id="PTHR42718">
    <property type="entry name" value="MAJOR FACILITATOR SUPERFAMILY MULTIDRUG TRANSPORTER MFSC"/>
    <property type="match status" value="1"/>
</dbReference>
<dbReference type="Gene3D" id="1.20.1250.20">
    <property type="entry name" value="MFS general substrate transporter like domains"/>
    <property type="match status" value="1"/>
</dbReference>
<dbReference type="Gene3D" id="1.20.1720.10">
    <property type="entry name" value="Multidrug resistance protein D"/>
    <property type="match status" value="1"/>
</dbReference>
<dbReference type="InterPro" id="IPR005829">
    <property type="entry name" value="Sugar_transporter_CS"/>
</dbReference>
<evidence type="ECO:0000256" key="2">
    <source>
        <dbReference type="ARBA" id="ARBA00007520"/>
    </source>
</evidence>
<reference evidence="10" key="1">
    <citation type="journal article" date="2021" name="Nat. Microbiol.">
        <title>Cocultivation of an ultrasmall environmental parasitic bacterium with lytic ability against bacteria associated with wastewater foams.</title>
        <authorList>
            <person name="Batinovic S."/>
            <person name="Rose J.J.A."/>
            <person name="Ratcliffe J."/>
            <person name="Seviour R.J."/>
            <person name="Petrovski S."/>
        </authorList>
    </citation>
    <scope>NUCLEOTIDE SEQUENCE</scope>
    <source>
        <strain evidence="10">CON9</strain>
    </source>
</reference>
<feature type="transmembrane region" description="Helical" evidence="8">
    <location>
        <begin position="316"/>
        <end position="339"/>
    </location>
</feature>
<evidence type="ECO:0000256" key="1">
    <source>
        <dbReference type="ARBA" id="ARBA00004651"/>
    </source>
</evidence>
<dbReference type="Proteomes" id="UP001059836">
    <property type="component" value="Chromosome"/>
</dbReference>
<keyword evidence="3" id="KW-0813">Transport</keyword>
<feature type="transmembrane region" description="Helical" evidence="8">
    <location>
        <begin position="345"/>
        <end position="367"/>
    </location>
</feature>
<evidence type="ECO:0000256" key="3">
    <source>
        <dbReference type="ARBA" id="ARBA00022448"/>
    </source>
</evidence>
<feature type="transmembrane region" description="Helical" evidence="8">
    <location>
        <begin position="248"/>
        <end position="266"/>
    </location>
</feature>
<feature type="transmembrane region" description="Helical" evidence="8">
    <location>
        <begin position="438"/>
        <end position="463"/>
    </location>
</feature>
<dbReference type="InterPro" id="IPR020846">
    <property type="entry name" value="MFS_dom"/>
</dbReference>
<sequence>MDAWCTRHRAGCDARGRRGIVALSREESGAGVDTGGSGVVSSATDTESRASPSTARRWTILAVCASALFLVGLDTSIVTVGLSEIGAGLDVAPDRLSWVIDSYTVVFASFLITSGALADRFGRRRTLLVGMLVFGLSSVLCAVAPSFGVLIAARIAQGVGASMLTPVGLAIVVNTMTDPAERARAIGVWGSMFGLSLAAGPVTGGALIAALDWRALFWINIPCVAVAMILIVRIVPESHGGQVRRLDVPGQALLVAILAIAVALIIEVPRIGWSNPLSLTGYVTLAGLLPLFVVVESRRHQPVIEPALFRVAAFRGAVLGALAVFVAFSMTLLTTTVYLQDVRGWTAVAVGAAILPMAAGAICCAPLSGYLVSRIGPRVPLMIAGAAIVLGGILLTGVPVSDSIGLLIVAYLFIGVGVGFANAPITNTAVSSLPPARAGVAGGTASTARQVGISVGIALAGSLVSGADDFTSASVPAWITIALCGAVVVMLGVVNRRPG</sequence>
<feature type="transmembrane region" description="Helical" evidence="8">
    <location>
        <begin position="404"/>
        <end position="426"/>
    </location>
</feature>
<comment type="subcellular location">
    <subcellularLocation>
        <location evidence="1">Cell membrane</location>
        <topology evidence="1">Multi-pass membrane protein</topology>
    </subcellularLocation>
</comment>
<feature type="transmembrane region" description="Helical" evidence="8">
    <location>
        <begin position="98"/>
        <end position="118"/>
    </location>
</feature>
<feature type="transmembrane region" description="Helical" evidence="8">
    <location>
        <begin position="379"/>
        <end position="398"/>
    </location>
</feature>
<feature type="region of interest" description="Disordered" evidence="7">
    <location>
        <begin position="27"/>
        <end position="50"/>
    </location>
</feature>
<protein>
    <submittedName>
        <fullName evidence="10">MFS transporter</fullName>
    </submittedName>
</protein>
<evidence type="ECO:0000256" key="5">
    <source>
        <dbReference type="ARBA" id="ARBA00022989"/>
    </source>
</evidence>
<keyword evidence="5 8" id="KW-1133">Transmembrane helix</keyword>
<organism evidence="10 11">
    <name type="scientific">Gordonia pseudamarae</name>
    <dbReference type="NCBI Taxonomy" id="2831662"/>
    <lineage>
        <taxon>Bacteria</taxon>
        <taxon>Bacillati</taxon>
        <taxon>Actinomycetota</taxon>
        <taxon>Actinomycetes</taxon>
        <taxon>Mycobacteriales</taxon>
        <taxon>Gordoniaceae</taxon>
        <taxon>Gordonia</taxon>
    </lineage>
</organism>
<evidence type="ECO:0000313" key="10">
    <source>
        <dbReference type="EMBL" id="QHN33552.1"/>
    </source>
</evidence>
<feature type="transmembrane region" description="Helical" evidence="8">
    <location>
        <begin position="278"/>
        <end position="295"/>
    </location>
</feature>
<feature type="transmembrane region" description="Helical" evidence="8">
    <location>
        <begin position="186"/>
        <end position="209"/>
    </location>
</feature>
<feature type="transmembrane region" description="Helical" evidence="8">
    <location>
        <begin position="127"/>
        <end position="149"/>
    </location>
</feature>
<dbReference type="CDD" id="cd17321">
    <property type="entry name" value="MFS_MMR_MDR_like"/>
    <property type="match status" value="1"/>
</dbReference>
<dbReference type="InterPro" id="IPR036259">
    <property type="entry name" value="MFS_trans_sf"/>
</dbReference>
<feature type="transmembrane region" description="Helical" evidence="8">
    <location>
        <begin position="215"/>
        <end position="236"/>
    </location>
</feature>
<name>A0ABX6IC25_9ACTN</name>
<feature type="transmembrane region" description="Helical" evidence="8">
    <location>
        <begin position="155"/>
        <end position="174"/>
    </location>
</feature>
<dbReference type="PROSITE" id="PS50850">
    <property type="entry name" value="MFS"/>
    <property type="match status" value="1"/>
</dbReference>
<feature type="transmembrane region" description="Helical" evidence="8">
    <location>
        <begin position="475"/>
        <end position="494"/>
    </location>
</feature>
<dbReference type="PANTHER" id="PTHR42718:SF9">
    <property type="entry name" value="MAJOR FACILITATOR SUPERFAMILY MULTIDRUG TRANSPORTER MFSC"/>
    <property type="match status" value="1"/>
</dbReference>
<comment type="similarity">
    <text evidence="2">Belongs to the major facilitator superfamily. TCR/Tet family.</text>
</comment>
<evidence type="ECO:0000256" key="6">
    <source>
        <dbReference type="ARBA" id="ARBA00023136"/>
    </source>
</evidence>
<dbReference type="SUPFAM" id="SSF103473">
    <property type="entry name" value="MFS general substrate transporter"/>
    <property type="match status" value="1"/>
</dbReference>
<proteinExistence type="inferred from homology"/>
<keyword evidence="4 8" id="KW-0812">Transmembrane</keyword>
<evidence type="ECO:0000256" key="4">
    <source>
        <dbReference type="ARBA" id="ARBA00022692"/>
    </source>
</evidence>
<dbReference type="Pfam" id="PF07690">
    <property type="entry name" value="MFS_1"/>
    <property type="match status" value="1"/>
</dbReference>
<feature type="transmembrane region" description="Helical" evidence="8">
    <location>
        <begin position="58"/>
        <end position="78"/>
    </location>
</feature>
<keyword evidence="6 8" id="KW-0472">Membrane</keyword>
<keyword evidence="11" id="KW-1185">Reference proteome</keyword>
<dbReference type="EMBL" id="CP045809">
    <property type="protein sequence ID" value="QHN33552.1"/>
    <property type="molecule type" value="Genomic_DNA"/>
</dbReference>
<evidence type="ECO:0000256" key="7">
    <source>
        <dbReference type="SAM" id="MobiDB-lite"/>
    </source>
</evidence>
<evidence type="ECO:0000256" key="8">
    <source>
        <dbReference type="SAM" id="Phobius"/>
    </source>
</evidence>
<dbReference type="PRINTS" id="PR01035">
    <property type="entry name" value="TCRTETA"/>
</dbReference>
<dbReference type="InterPro" id="IPR011701">
    <property type="entry name" value="MFS"/>
</dbReference>
<dbReference type="InterPro" id="IPR001958">
    <property type="entry name" value="Tet-R_TetA/multi-R_MdtG-like"/>
</dbReference>